<dbReference type="InterPro" id="IPR012340">
    <property type="entry name" value="NA-bd_OB-fold"/>
</dbReference>
<evidence type="ECO:0000256" key="1">
    <source>
        <dbReference type="ARBA" id="ARBA00022448"/>
    </source>
</evidence>
<evidence type="ECO:0000313" key="6">
    <source>
        <dbReference type="EMBL" id="AXG77074.1"/>
    </source>
</evidence>
<protein>
    <submittedName>
        <fullName evidence="6">ABC transporter ATP-binding protein</fullName>
    </submittedName>
</protein>
<dbReference type="Proteomes" id="UP000253868">
    <property type="component" value="Chromosome"/>
</dbReference>
<keyword evidence="7" id="KW-1185">Reference proteome</keyword>
<proteinExistence type="predicted"/>
<feature type="domain" description="ABC transporter" evidence="5">
    <location>
        <begin position="5"/>
        <end position="235"/>
    </location>
</feature>
<keyword evidence="2" id="KW-0547">Nucleotide-binding</keyword>
<dbReference type="AlphaFoldDB" id="A0A345HK50"/>
<evidence type="ECO:0000256" key="3">
    <source>
        <dbReference type="ARBA" id="ARBA00022840"/>
    </source>
</evidence>
<dbReference type="InterPro" id="IPR027417">
    <property type="entry name" value="P-loop_NTPase"/>
</dbReference>
<reference evidence="7" key="1">
    <citation type="submission" date="2018-07" db="EMBL/GenBank/DDBJ databases">
        <authorList>
            <person name="Zhao J."/>
        </authorList>
    </citation>
    <scope>NUCLEOTIDE SEQUENCE [LARGE SCALE GENOMIC DNA]</scope>
    <source>
        <strain evidence="7">GSSD-12</strain>
    </source>
</reference>
<dbReference type="PROSITE" id="PS00211">
    <property type="entry name" value="ABC_TRANSPORTER_1"/>
    <property type="match status" value="1"/>
</dbReference>
<evidence type="ECO:0000313" key="7">
    <source>
        <dbReference type="Proteomes" id="UP000253868"/>
    </source>
</evidence>
<dbReference type="SMART" id="SM00382">
    <property type="entry name" value="AAA"/>
    <property type="match status" value="1"/>
</dbReference>
<dbReference type="SUPFAM" id="SSF50331">
    <property type="entry name" value="MOP-like"/>
    <property type="match status" value="1"/>
</dbReference>
<dbReference type="PROSITE" id="PS50893">
    <property type="entry name" value="ABC_TRANSPORTER_2"/>
    <property type="match status" value="1"/>
</dbReference>
<dbReference type="RefSeq" id="WP_114658444.1">
    <property type="nucleotide sequence ID" value="NZ_CP031194.1"/>
</dbReference>
<sequence>MTRAISLHSVSKTYGRASRAVDRFSLDIAPGEFLVLLGPSGCGKSTVLRMIAGLEDITEGDLILDGEYANLMPPRERRMAMVFQNFALYPNMTNRDNIGFPLRLENPREDRTARVDATARMLGIESVLDRYPSQLSGGERQRVAMGRAISRRPSAFLMDEPLSNLDAKLRSHLRAEIARLTAELGVTTVYVTHDQAEAMSLGDRVAVMRGGVLQQVSAPREVYALPENVFVAAFIGTPRINLLEAVVYAPLDGRMAIDLGRQRLPLPEPLSSDHQLLRIQQGRQIIVGLRSEAARIAPPSQARPGEVALSGIVEHMEYQGHEALVHLNTGSRPAVVTDLESPRPRSGSRGRRGPGLLRRLTGRTAGRTGPVGPVGPVVVLDDEERGGDRGGDRRWEPYGSEAPGESMPDRATLAASDLVVRTGPDMRLRTGAQVPLLVDLAHLYVFDHHGRRICPAPREVPGLDE</sequence>
<dbReference type="SUPFAM" id="SSF52540">
    <property type="entry name" value="P-loop containing nucleoside triphosphate hydrolases"/>
    <property type="match status" value="1"/>
</dbReference>
<evidence type="ECO:0000256" key="4">
    <source>
        <dbReference type="SAM" id="MobiDB-lite"/>
    </source>
</evidence>
<dbReference type="Pfam" id="PF00005">
    <property type="entry name" value="ABC_tran"/>
    <property type="match status" value="1"/>
</dbReference>
<dbReference type="GO" id="GO:0055052">
    <property type="term" value="C:ATP-binding cassette (ABC) transporter complex, substrate-binding subunit-containing"/>
    <property type="evidence" value="ECO:0007669"/>
    <property type="project" value="TreeGrafter"/>
</dbReference>
<dbReference type="FunFam" id="3.40.50.300:FF:000042">
    <property type="entry name" value="Maltose/maltodextrin ABC transporter, ATP-binding protein"/>
    <property type="match status" value="1"/>
</dbReference>
<dbReference type="Gene3D" id="2.40.50.100">
    <property type="match status" value="1"/>
</dbReference>
<feature type="compositionally biased region" description="Basic and acidic residues" evidence="4">
    <location>
        <begin position="386"/>
        <end position="396"/>
    </location>
</feature>
<organism evidence="6 7">
    <name type="scientific">Streptomyces paludis</name>
    <dbReference type="NCBI Taxonomy" id="2282738"/>
    <lineage>
        <taxon>Bacteria</taxon>
        <taxon>Bacillati</taxon>
        <taxon>Actinomycetota</taxon>
        <taxon>Actinomycetes</taxon>
        <taxon>Kitasatosporales</taxon>
        <taxon>Streptomycetaceae</taxon>
        <taxon>Streptomyces</taxon>
    </lineage>
</organism>
<keyword evidence="3 6" id="KW-0067">ATP-binding</keyword>
<dbReference type="OrthoDB" id="9802264at2"/>
<dbReference type="PANTHER" id="PTHR43875:SF1">
    <property type="entry name" value="OSMOPROTECTIVE COMPOUNDS UPTAKE ATP-BINDING PROTEIN GGTA"/>
    <property type="match status" value="1"/>
</dbReference>
<keyword evidence="1" id="KW-0813">Transport</keyword>
<evidence type="ECO:0000256" key="2">
    <source>
        <dbReference type="ARBA" id="ARBA00022741"/>
    </source>
</evidence>
<evidence type="ECO:0000259" key="5">
    <source>
        <dbReference type="PROSITE" id="PS50893"/>
    </source>
</evidence>
<dbReference type="InterPro" id="IPR013611">
    <property type="entry name" value="Transp-assoc_OB_typ2"/>
</dbReference>
<gene>
    <name evidence="6" type="ORF">DVK44_04575</name>
</gene>
<dbReference type="GO" id="GO:0005524">
    <property type="term" value="F:ATP binding"/>
    <property type="evidence" value="ECO:0007669"/>
    <property type="project" value="UniProtKB-KW"/>
</dbReference>
<dbReference type="GO" id="GO:0140359">
    <property type="term" value="F:ABC-type transporter activity"/>
    <property type="evidence" value="ECO:0007669"/>
    <property type="project" value="UniProtKB-ARBA"/>
</dbReference>
<dbReference type="InterPro" id="IPR003593">
    <property type="entry name" value="AAA+_ATPase"/>
</dbReference>
<feature type="region of interest" description="Disordered" evidence="4">
    <location>
        <begin position="336"/>
        <end position="409"/>
    </location>
</feature>
<feature type="compositionally biased region" description="Low complexity" evidence="4">
    <location>
        <begin position="354"/>
        <end position="379"/>
    </location>
</feature>
<name>A0A345HK50_9ACTN</name>
<dbReference type="KEGG" id="spad:DVK44_04575"/>
<dbReference type="InterPro" id="IPR047641">
    <property type="entry name" value="ABC_transpr_MalK/UgpC-like"/>
</dbReference>
<dbReference type="InterPro" id="IPR003439">
    <property type="entry name" value="ABC_transporter-like_ATP-bd"/>
</dbReference>
<dbReference type="Gene3D" id="3.40.50.300">
    <property type="entry name" value="P-loop containing nucleotide triphosphate hydrolases"/>
    <property type="match status" value="1"/>
</dbReference>
<dbReference type="EMBL" id="CP031194">
    <property type="protein sequence ID" value="AXG77074.1"/>
    <property type="molecule type" value="Genomic_DNA"/>
</dbReference>
<dbReference type="GO" id="GO:0016887">
    <property type="term" value="F:ATP hydrolysis activity"/>
    <property type="evidence" value="ECO:0007669"/>
    <property type="project" value="InterPro"/>
</dbReference>
<dbReference type="PANTHER" id="PTHR43875">
    <property type="entry name" value="MALTODEXTRIN IMPORT ATP-BINDING PROTEIN MSMX"/>
    <property type="match status" value="1"/>
</dbReference>
<accession>A0A345HK50</accession>
<dbReference type="Gene3D" id="2.40.50.140">
    <property type="entry name" value="Nucleic acid-binding proteins"/>
    <property type="match status" value="1"/>
</dbReference>
<dbReference type="InterPro" id="IPR008995">
    <property type="entry name" value="Mo/tungstate-bd_C_term_dom"/>
</dbReference>
<dbReference type="Pfam" id="PF08402">
    <property type="entry name" value="TOBE_2"/>
    <property type="match status" value="1"/>
</dbReference>
<dbReference type="InterPro" id="IPR017871">
    <property type="entry name" value="ABC_transporter-like_CS"/>
</dbReference>